<dbReference type="Pfam" id="PF06568">
    <property type="entry name" value="YjiS-like"/>
    <property type="match status" value="1"/>
</dbReference>
<evidence type="ECO:0000259" key="1">
    <source>
        <dbReference type="Pfam" id="PF06568"/>
    </source>
</evidence>
<dbReference type="EMBL" id="JAWLIP010000008">
    <property type="protein sequence ID" value="MDV6227990.1"/>
    <property type="molecule type" value="Genomic_DNA"/>
</dbReference>
<keyword evidence="3" id="KW-1185">Reference proteome</keyword>
<comment type="caution">
    <text evidence="2">The sequence shown here is derived from an EMBL/GenBank/DDBJ whole genome shotgun (WGS) entry which is preliminary data.</text>
</comment>
<dbReference type="Proteomes" id="UP001185659">
    <property type="component" value="Unassembled WGS sequence"/>
</dbReference>
<evidence type="ECO:0000313" key="2">
    <source>
        <dbReference type="EMBL" id="MDV6227990.1"/>
    </source>
</evidence>
<feature type="domain" description="YjiS-like" evidence="1">
    <location>
        <begin position="36"/>
        <end position="63"/>
    </location>
</feature>
<reference evidence="2 3" key="1">
    <citation type="submission" date="2023-10" db="EMBL/GenBank/DDBJ databases">
        <authorList>
            <person name="Venkata Ramana C."/>
            <person name="Sasikala C."/>
            <person name="Dhurka M."/>
        </authorList>
    </citation>
    <scope>NUCLEOTIDE SEQUENCE [LARGE SCALE GENOMIC DNA]</scope>
    <source>
        <strain evidence="2 3">KCTC 32151</strain>
    </source>
</reference>
<protein>
    <submittedName>
        <fullName evidence="2">DUF1127 domain-containing protein</fullName>
    </submittedName>
</protein>
<name>A0ABU4AP18_9HYPH</name>
<sequence>MPRAHTDALAVTAVPQPAGVVRALTVSLCAKLTGLLSARRAARQLSEMSDWQLADIGLTRCDVDTAALSVPRAQVTQRLQAVAHERARMAAIHGAAGHKS</sequence>
<evidence type="ECO:0000313" key="3">
    <source>
        <dbReference type="Proteomes" id="UP001185659"/>
    </source>
</evidence>
<proteinExistence type="predicted"/>
<organism evidence="2 3">
    <name type="scientific">Nitratireductor aquimarinus</name>
    <dbReference type="NCBI Taxonomy" id="889300"/>
    <lineage>
        <taxon>Bacteria</taxon>
        <taxon>Pseudomonadati</taxon>
        <taxon>Pseudomonadota</taxon>
        <taxon>Alphaproteobacteria</taxon>
        <taxon>Hyphomicrobiales</taxon>
        <taxon>Phyllobacteriaceae</taxon>
        <taxon>Nitratireductor</taxon>
    </lineage>
</organism>
<dbReference type="RefSeq" id="WP_317562055.1">
    <property type="nucleotide sequence ID" value="NZ_JAWLIP010000008.1"/>
</dbReference>
<gene>
    <name evidence="2" type="ORF">R2G56_16970</name>
</gene>
<dbReference type="InterPro" id="IPR009506">
    <property type="entry name" value="YjiS-like"/>
</dbReference>
<accession>A0ABU4AP18</accession>